<dbReference type="GO" id="GO:0005768">
    <property type="term" value="C:endosome"/>
    <property type="evidence" value="ECO:0007669"/>
    <property type="project" value="TreeGrafter"/>
</dbReference>
<proteinExistence type="inferred from homology"/>
<sequence>MSVIRIVVLVALAGTCSFTFLLLACALPQYGVWWPMFVLIFYLLTPIPVMICATREIEPAAKDLCTFITTVLIFSAYALPILLARAPYSVPAIKWGACALTMTANTFMFATIFWVIYLTTKDD</sequence>
<reference evidence="7 8" key="1">
    <citation type="submission" date="2019-04" db="EMBL/GenBank/DDBJ databases">
        <title>Annotation for the trematode Fasciola gigantica.</title>
        <authorList>
            <person name="Choi Y.-J."/>
        </authorList>
    </citation>
    <scope>NUCLEOTIDE SEQUENCE [LARGE SCALE GENOMIC DNA]</scope>
    <source>
        <strain evidence="7">Uganda_cow_1</strain>
    </source>
</reference>
<dbReference type="GO" id="GO:0032511">
    <property type="term" value="P:late endosome to vacuole transport via multivesicular body sorting pathway"/>
    <property type="evidence" value="ECO:0007669"/>
    <property type="project" value="TreeGrafter"/>
</dbReference>
<evidence type="ECO:0000256" key="2">
    <source>
        <dbReference type="ARBA" id="ARBA00005645"/>
    </source>
</evidence>
<evidence type="ECO:0000256" key="6">
    <source>
        <dbReference type="SAM" id="Phobius"/>
    </source>
</evidence>
<gene>
    <name evidence="7" type="ORF">FGIG_06245</name>
</gene>
<keyword evidence="8" id="KW-1185">Reference proteome</keyword>
<evidence type="ECO:0000256" key="4">
    <source>
        <dbReference type="ARBA" id="ARBA00022989"/>
    </source>
</evidence>
<organism evidence="7 8">
    <name type="scientific">Fasciola gigantica</name>
    <name type="common">Giant liver fluke</name>
    <dbReference type="NCBI Taxonomy" id="46835"/>
    <lineage>
        <taxon>Eukaryota</taxon>
        <taxon>Metazoa</taxon>
        <taxon>Spiralia</taxon>
        <taxon>Lophotrochozoa</taxon>
        <taxon>Platyhelminthes</taxon>
        <taxon>Trematoda</taxon>
        <taxon>Digenea</taxon>
        <taxon>Plagiorchiida</taxon>
        <taxon>Echinostomata</taxon>
        <taxon>Echinostomatoidea</taxon>
        <taxon>Fasciolidae</taxon>
        <taxon>Fasciola</taxon>
    </lineage>
</organism>
<dbReference type="PANTHER" id="PTHR12050:SF0">
    <property type="entry name" value="RH04491P"/>
    <property type="match status" value="1"/>
</dbReference>
<dbReference type="Proteomes" id="UP000316759">
    <property type="component" value="Unassembled WGS sequence"/>
</dbReference>
<comment type="similarity">
    <text evidence="2">Belongs to the OB-RGRP/VPS55 family.</text>
</comment>
<dbReference type="OrthoDB" id="14246at2759"/>
<dbReference type="InterPro" id="IPR007262">
    <property type="entry name" value="Vps55/LEPROT"/>
</dbReference>
<feature type="transmembrane region" description="Helical" evidence="6">
    <location>
        <begin position="36"/>
        <end position="53"/>
    </location>
</feature>
<comment type="subcellular location">
    <subcellularLocation>
        <location evidence="1">Membrane</location>
        <topology evidence="1">Multi-pass membrane protein</topology>
    </subcellularLocation>
</comment>
<dbReference type="EMBL" id="SUNJ01014452">
    <property type="protein sequence ID" value="TPP56468.1"/>
    <property type="molecule type" value="Genomic_DNA"/>
</dbReference>
<dbReference type="GO" id="GO:0016020">
    <property type="term" value="C:membrane"/>
    <property type="evidence" value="ECO:0007669"/>
    <property type="project" value="UniProtKB-SubCell"/>
</dbReference>
<name>A0A504YCP7_FASGI</name>
<evidence type="ECO:0000256" key="5">
    <source>
        <dbReference type="ARBA" id="ARBA00023136"/>
    </source>
</evidence>
<feature type="transmembrane region" description="Helical" evidence="6">
    <location>
        <begin position="92"/>
        <end position="117"/>
    </location>
</feature>
<dbReference type="STRING" id="46835.A0A504YCP7"/>
<dbReference type="PROSITE" id="PS51257">
    <property type="entry name" value="PROKAR_LIPOPROTEIN"/>
    <property type="match status" value="1"/>
</dbReference>
<evidence type="ECO:0000313" key="8">
    <source>
        <dbReference type="Proteomes" id="UP000316759"/>
    </source>
</evidence>
<protein>
    <submittedName>
        <fullName evidence="7">Leptin receptor overlapping transcript</fullName>
    </submittedName>
</protein>
<evidence type="ECO:0000313" key="7">
    <source>
        <dbReference type="EMBL" id="TPP56468.1"/>
    </source>
</evidence>
<keyword evidence="7" id="KW-0675">Receptor</keyword>
<dbReference type="PANTHER" id="PTHR12050">
    <property type="entry name" value="LEPTIN RECEPTOR-RELATED"/>
    <property type="match status" value="1"/>
</dbReference>
<keyword evidence="4 6" id="KW-1133">Transmembrane helix</keyword>
<dbReference type="Pfam" id="PF04133">
    <property type="entry name" value="Vps55"/>
    <property type="match status" value="1"/>
</dbReference>
<keyword evidence="3 6" id="KW-0812">Transmembrane</keyword>
<comment type="caution">
    <text evidence="7">The sequence shown here is derived from an EMBL/GenBank/DDBJ whole genome shotgun (WGS) entry which is preliminary data.</text>
</comment>
<evidence type="ECO:0000256" key="1">
    <source>
        <dbReference type="ARBA" id="ARBA00004141"/>
    </source>
</evidence>
<evidence type="ECO:0000256" key="3">
    <source>
        <dbReference type="ARBA" id="ARBA00022692"/>
    </source>
</evidence>
<dbReference type="AlphaFoldDB" id="A0A504YCP7"/>
<keyword evidence="5 6" id="KW-0472">Membrane</keyword>
<feature type="transmembrane region" description="Helical" evidence="6">
    <location>
        <begin position="65"/>
        <end position="86"/>
    </location>
</feature>
<accession>A0A504YCP7</accession>